<dbReference type="EMBL" id="JAJSOW010000106">
    <property type="protein sequence ID" value="KAI9161323.1"/>
    <property type="molecule type" value="Genomic_DNA"/>
</dbReference>
<dbReference type="SUPFAM" id="SSF47459">
    <property type="entry name" value="HLH, helix-loop-helix DNA-binding domain"/>
    <property type="match status" value="2"/>
</dbReference>
<feature type="domain" description="BHLH" evidence="7">
    <location>
        <begin position="56"/>
        <end position="108"/>
    </location>
</feature>
<accession>A0AAD5NJQ1</accession>
<dbReference type="PANTHER" id="PTHR13935">
    <property type="entry name" value="ACHAETE-SCUTE TRANSCRIPTION FACTOR-RELATED"/>
    <property type="match status" value="1"/>
</dbReference>
<reference evidence="8" key="2">
    <citation type="submission" date="2023-02" db="EMBL/GenBank/DDBJ databases">
        <authorList>
            <person name="Swenson N.G."/>
            <person name="Wegrzyn J.L."/>
            <person name="Mcevoy S.L."/>
        </authorList>
    </citation>
    <scope>NUCLEOTIDE SEQUENCE</scope>
    <source>
        <strain evidence="8">91603</strain>
        <tissue evidence="8">Leaf</tissue>
    </source>
</reference>
<evidence type="ECO:0000256" key="1">
    <source>
        <dbReference type="ARBA" id="ARBA00004123"/>
    </source>
</evidence>
<evidence type="ECO:0000313" key="9">
    <source>
        <dbReference type="Proteomes" id="UP001064489"/>
    </source>
</evidence>
<dbReference type="PANTHER" id="PTHR13935:SF41">
    <property type="entry name" value="TRANSCRIPTION FACTOR ORG2-RELATED"/>
    <property type="match status" value="1"/>
</dbReference>
<evidence type="ECO:0000259" key="7">
    <source>
        <dbReference type="PROSITE" id="PS50888"/>
    </source>
</evidence>
<name>A0AAD5NJQ1_ACENE</name>
<feature type="coiled-coil region" evidence="6">
    <location>
        <begin position="98"/>
        <end position="125"/>
    </location>
</feature>
<evidence type="ECO:0000256" key="4">
    <source>
        <dbReference type="ARBA" id="ARBA00023163"/>
    </source>
</evidence>
<organism evidence="8 9">
    <name type="scientific">Acer negundo</name>
    <name type="common">Box elder</name>
    <dbReference type="NCBI Taxonomy" id="4023"/>
    <lineage>
        <taxon>Eukaryota</taxon>
        <taxon>Viridiplantae</taxon>
        <taxon>Streptophyta</taxon>
        <taxon>Embryophyta</taxon>
        <taxon>Tracheophyta</taxon>
        <taxon>Spermatophyta</taxon>
        <taxon>Magnoliopsida</taxon>
        <taxon>eudicotyledons</taxon>
        <taxon>Gunneridae</taxon>
        <taxon>Pentapetalae</taxon>
        <taxon>rosids</taxon>
        <taxon>malvids</taxon>
        <taxon>Sapindales</taxon>
        <taxon>Sapindaceae</taxon>
        <taxon>Hippocastanoideae</taxon>
        <taxon>Acereae</taxon>
        <taxon>Acer</taxon>
    </lineage>
</organism>
<reference evidence="8" key="1">
    <citation type="journal article" date="2022" name="Plant J.">
        <title>Strategies of tolerance reflected in two North American maple genomes.</title>
        <authorList>
            <person name="McEvoy S.L."/>
            <person name="Sezen U.U."/>
            <person name="Trouern-Trend A."/>
            <person name="McMahon S.M."/>
            <person name="Schaberg P.G."/>
            <person name="Yang J."/>
            <person name="Wegrzyn J.L."/>
            <person name="Swenson N.G."/>
        </authorList>
    </citation>
    <scope>NUCLEOTIDE SEQUENCE</scope>
    <source>
        <strain evidence="8">91603</strain>
    </source>
</reference>
<dbReference type="InterPro" id="IPR015660">
    <property type="entry name" value="MASH1/Ascl1a-like"/>
</dbReference>
<dbReference type="CDD" id="cd18914">
    <property type="entry name" value="bHLH_AtORG2_like"/>
    <property type="match status" value="2"/>
</dbReference>
<keyword evidence="2" id="KW-0805">Transcription regulation</keyword>
<keyword evidence="3" id="KW-0238">DNA-binding</keyword>
<evidence type="ECO:0000256" key="5">
    <source>
        <dbReference type="ARBA" id="ARBA00023242"/>
    </source>
</evidence>
<dbReference type="GO" id="GO:0010106">
    <property type="term" value="P:cellular response to iron ion starvation"/>
    <property type="evidence" value="ECO:0007669"/>
    <property type="project" value="UniProtKB-ARBA"/>
</dbReference>
<proteinExistence type="predicted"/>
<dbReference type="GO" id="GO:0000981">
    <property type="term" value="F:DNA-binding transcription factor activity, RNA polymerase II-specific"/>
    <property type="evidence" value="ECO:0007669"/>
    <property type="project" value="TreeGrafter"/>
</dbReference>
<keyword evidence="9" id="KW-1185">Reference proteome</keyword>
<dbReference type="SMART" id="SM00353">
    <property type="entry name" value="HLH"/>
    <property type="match status" value="2"/>
</dbReference>
<dbReference type="InterPro" id="IPR011598">
    <property type="entry name" value="bHLH_dom"/>
</dbReference>
<dbReference type="Gene3D" id="4.10.280.10">
    <property type="entry name" value="Helix-loop-helix DNA-binding domain"/>
    <property type="match status" value="2"/>
</dbReference>
<evidence type="ECO:0000256" key="3">
    <source>
        <dbReference type="ARBA" id="ARBA00023125"/>
    </source>
</evidence>
<comment type="subcellular location">
    <subcellularLocation>
        <location evidence="1">Nucleus</location>
    </subcellularLocation>
</comment>
<protein>
    <recommendedName>
        <fullName evidence="7">BHLH domain-containing protein</fullName>
    </recommendedName>
</protein>
<keyword evidence="5" id="KW-0539">Nucleus</keyword>
<evidence type="ECO:0000256" key="6">
    <source>
        <dbReference type="SAM" id="Coils"/>
    </source>
</evidence>
<dbReference type="Pfam" id="PF00010">
    <property type="entry name" value="HLH"/>
    <property type="match status" value="2"/>
</dbReference>
<comment type="caution">
    <text evidence="8">The sequence shown here is derived from an EMBL/GenBank/DDBJ whole genome shotgun (WGS) entry which is preliminary data.</text>
</comment>
<keyword evidence="6" id="KW-0175">Coiled coil</keyword>
<dbReference type="GO" id="GO:0000977">
    <property type="term" value="F:RNA polymerase II transcription regulatory region sequence-specific DNA binding"/>
    <property type="evidence" value="ECO:0007669"/>
    <property type="project" value="TreeGrafter"/>
</dbReference>
<feature type="domain" description="BHLH" evidence="7">
    <location>
        <begin position="279"/>
        <end position="331"/>
    </location>
</feature>
<evidence type="ECO:0000256" key="2">
    <source>
        <dbReference type="ARBA" id="ARBA00023015"/>
    </source>
</evidence>
<gene>
    <name evidence="8" type="ORF">LWI28_016334</name>
</gene>
<dbReference type="PROSITE" id="PS50888">
    <property type="entry name" value="BHLH"/>
    <property type="match status" value="2"/>
</dbReference>
<dbReference type="FunFam" id="4.10.280.10:FF:000074">
    <property type="entry name" value="Transcription factor ORG2"/>
    <property type="match status" value="2"/>
</dbReference>
<dbReference type="Proteomes" id="UP001064489">
    <property type="component" value="Chromosome 2"/>
</dbReference>
<dbReference type="GO" id="GO:0090575">
    <property type="term" value="C:RNA polymerase II transcription regulator complex"/>
    <property type="evidence" value="ECO:0007669"/>
    <property type="project" value="TreeGrafter"/>
</dbReference>
<dbReference type="AlphaFoldDB" id="A0AAD5NJQ1"/>
<evidence type="ECO:0000313" key="8">
    <source>
        <dbReference type="EMBL" id="KAI9161323.1"/>
    </source>
</evidence>
<sequence length="490" mass="55127">MCALTPTHLFQSFEWPLDNNPINHQNNYLITQNFESLFSNFDPSDHQLHRSNPTMVKKLYHNASERDRRKKVNTLYSSLRSLLPAADQTKKLSIPVTISRALKYIPELEQEVENLIQKKEELLSRRGDVIHHQEKQRKGLVRSSLFSISVSRLSDNEVVIQISTYKLHKNPLSEILLHLEDDHGLLLMDASSFESSGGRLFYTLHLDQTLERVFVVEDVPRAVFSLGLTKALGPDGFHALFFQKFWKVVGSDVSQNKPQVQLDHSASFNTNSSGDPTTDKKFYHNASERDRRKKINTLYSSLRSLLPANDQTKKLSIPGTISHVLKYIPELQQQVESLIQKKEEVLSRISSSRQEGDAIIHQEKQRKSLVGSSLCSISARRLSDSEVVIQISAYKLHQNPLSEILFNLEEDGLLLINASSFESSAGRVFYNLHLQLIVVHEIDRGYGCVDGVASGAATLVATAASTAFGAALRSGYDHGFFNYLGLISVA</sequence>
<dbReference type="InterPro" id="IPR036638">
    <property type="entry name" value="HLH_DNA-bd_sf"/>
</dbReference>
<keyword evidence="4" id="KW-0804">Transcription</keyword>
<dbReference type="GO" id="GO:0046983">
    <property type="term" value="F:protein dimerization activity"/>
    <property type="evidence" value="ECO:0007669"/>
    <property type="project" value="InterPro"/>
</dbReference>